<dbReference type="EMBL" id="AP024484">
    <property type="protein sequence ID" value="BCS85873.1"/>
    <property type="molecule type" value="Genomic_DNA"/>
</dbReference>
<dbReference type="InterPro" id="IPR032252">
    <property type="entry name" value="DUF4827"/>
</dbReference>
<reference evidence="2 3" key="1">
    <citation type="journal article" date="2022" name="Int. J. Syst. Evol. Microbiol.">
        <title>Prevotella herbatica sp. nov., a plant polysaccharide-decomposing anaerobic bacterium isolated from a methanogenic reactor.</title>
        <authorList>
            <person name="Uek A."/>
            <person name="Tonouchi A."/>
            <person name="Kaku N."/>
            <person name="Ueki K."/>
        </authorList>
    </citation>
    <scope>NUCLEOTIDE SEQUENCE [LARGE SCALE GENOMIC DNA]</scope>
    <source>
        <strain evidence="2 3">WR041</strain>
    </source>
</reference>
<accession>A0ABM7NZB9</accession>
<dbReference type="InterPro" id="IPR046357">
    <property type="entry name" value="PPIase_dom_sf"/>
</dbReference>
<evidence type="ECO:0000256" key="1">
    <source>
        <dbReference type="SAM" id="SignalP"/>
    </source>
</evidence>
<name>A0ABM7NZB9_9BACT</name>
<keyword evidence="3" id="KW-1185">Reference proteome</keyword>
<proteinExistence type="predicted"/>
<organism evidence="2 3">
    <name type="scientific">Prevotella herbatica</name>
    <dbReference type="NCBI Taxonomy" id="2801997"/>
    <lineage>
        <taxon>Bacteria</taxon>
        <taxon>Pseudomonadati</taxon>
        <taxon>Bacteroidota</taxon>
        <taxon>Bacteroidia</taxon>
        <taxon>Bacteroidales</taxon>
        <taxon>Prevotellaceae</taxon>
        <taxon>Prevotella</taxon>
    </lineage>
</organism>
<dbReference type="PROSITE" id="PS51257">
    <property type="entry name" value="PROKAR_LIPOPROTEIN"/>
    <property type="match status" value="1"/>
</dbReference>
<gene>
    <name evidence="2" type="ORF">prwr041_17660</name>
</gene>
<evidence type="ECO:0000313" key="2">
    <source>
        <dbReference type="EMBL" id="BCS85873.1"/>
    </source>
</evidence>
<dbReference type="Proteomes" id="UP001319045">
    <property type="component" value="Chromosome"/>
</dbReference>
<dbReference type="Gene3D" id="3.10.50.40">
    <property type="match status" value="1"/>
</dbReference>
<evidence type="ECO:0000313" key="3">
    <source>
        <dbReference type="Proteomes" id="UP001319045"/>
    </source>
</evidence>
<keyword evidence="1" id="KW-0732">Signal</keyword>
<protein>
    <submittedName>
        <fullName evidence="2">DUF4827 domain-containing protein</fullName>
    </submittedName>
</protein>
<feature type="chain" id="PRO_5045782918" evidence="1">
    <location>
        <begin position="23"/>
        <end position="212"/>
    </location>
</feature>
<sequence length="212" mass="23165">MKKTLFALLALVGIMIFVSCNNSETYADKKKKERSAINQYLADSAVNVISEATFFAQDSTTNVSKNEYVLFNSSGVYMQIVRKGTGSKLKSGETSPVLMRFTEVNLMTDSVLLSNDVLKYSAIVDHLNVRNISGSFYGQFVSGESLFASYYSTTSVPEGLLVPFAYVNLARYASAESDIAKVKLIVPSAKGTTIASSSVYPCLYEVTLQKGR</sequence>
<dbReference type="RefSeq" id="WP_207153486.1">
    <property type="nucleotide sequence ID" value="NZ_AP024484.1"/>
</dbReference>
<dbReference type="Pfam" id="PF16109">
    <property type="entry name" value="DUF4827"/>
    <property type="match status" value="1"/>
</dbReference>
<feature type="signal peptide" evidence="1">
    <location>
        <begin position="1"/>
        <end position="22"/>
    </location>
</feature>